<evidence type="ECO:0000256" key="8">
    <source>
        <dbReference type="SAM" id="Phobius"/>
    </source>
</evidence>
<evidence type="ECO:0000256" key="5">
    <source>
        <dbReference type="ARBA" id="ARBA00022692"/>
    </source>
</evidence>
<dbReference type="GO" id="GO:0009103">
    <property type="term" value="P:lipopolysaccharide biosynthetic process"/>
    <property type="evidence" value="ECO:0007669"/>
    <property type="project" value="UniProtKB-ARBA"/>
</dbReference>
<reference evidence="10" key="1">
    <citation type="submission" date="2024-01" db="EMBL/GenBank/DDBJ databases">
        <title>Bank of Algae and Cyanobacteria of the Azores (BACA) strain genomes.</title>
        <authorList>
            <person name="Luz R."/>
            <person name="Cordeiro R."/>
            <person name="Fonseca A."/>
            <person name="Goncalves V."/>
        </authorList>
    </citation>
    <scope>NUCLEOTIDE SEQUENCE</scope>
    <source>
        <strain evidence="10">BACA0141</strain>
    </source>
</reference>
<dbReference type="GO" id="GO:0006493">
    <property type="term" value="P:protein O-linked glycosylation"/>
    <property type="evidence" value="ECO:0007669"/>
    <property type="project" value="InterPro"/>
</dbReference>
<sequence length="870" mass="98253">MLKPANRWFAWFLSSGCILCLLYLLVVSGDLAWFSLHNAPPAWDQGDHLTKAMNFWRVWQSTDRFSPTWWTELWQQAPTQRAPLVYLFTVPILQWIGQSFPIATCVNFLFTGILLVSVYFLGKHFFSSKVGVWAAIFCAIAPIMVFLRTDYLLDYPLAAVVTFTYLSFTKWRDADRHWQRWLWTAIAGVALGCCLLTRTSSILFVVIPLLWLVGGTIWRRQWGRCLQLLLLFAIAWWTISGWFTTNWLTIVSTTVESNAHGKIYRNDPQANSLSGWIYYAQVLPEMFSPVLFFACLGCWGIFLGRWVWQKFPLSKPAIEDESKDATALEAIQPASPKRRTWRWLAVLVLGTYLLGSLGANKQPRLLLPYLPILAIVLAYGFTLGVGIWWRGFRWLSVALATLSVFIHQFPISAGLGIVGQTHFPYTGAAYPNAEVIRTIQQQQPYLRSTLGVLTNTAELNPMNFDFFGASMGFQVYGRQIGFHPEQAEQDARSLNWYVTKTEDQGAYGSIEAGQVALKEKLERSSDLQIVQQWKLPDGSQLRLHRRSQLPITVTPLQGNPESAQLQLISVNVPQQAQSGQPIPITYTWQGNWKTLKNSIVLLTWQQQNGTAYWIHDHAIAFGNLQQNLKAEPLTGEFRVVESTAMLPPKSLPDGMYLLKATVLDRQTGAASPLTISSVPIQLSGQTQRSVQTQISAMAKASPMPELDLLTQLRQLSMQLPLGKIDPVFKQLAIINQYDPDQNYVLQAEQSLAYRLQQISASDSNSLTSLYNLAFSYILQRKAPQAIATFTRITQVADPTNAWGWAYLGFVHLYNFQPQAAEAALEKAIALNPNIPELKTLRIVSAAMNFNIPLAWERYQAERKPSTAGRK</sequence>
<dbReference type="SMART" id="SM00028">
    <property type="entry name" value="TPR"/>
    <property type="match status" value="2"/>
</dbReference>
<dbReference type="InterPro" id="IPR003342">
    <property type="entry name" value="ArnT-like_N"/>
</dbReference>
<keyword evidence="7 8" id="KW-0472">Membrane</keyword>
<dbReference type="GO" id="GO:0016763">
    <property type="term" value="F:pentosyltransferase activity"/>
    <property type="evidence" value="ECO:0007669"/>
    <property type="project" value="TreeGrafter"/>
</dbReference>
<proteinExistence type="predicted"/>
<dbReference type="Gene3D" id="1.25.40.10">
    <property type="entry name" value="Tetratricopeptide repeat domain"/>
    <property type="match status" value="1"/>
</dbReference>
<evidence type="ECO:0000256" key="3">
    <source>
        <dbReference type="ARBA" id="ARBA00022676"/>
    </source>
</evidence>
<evidence type="ECO:0000256" key="1">
    <source>
        <dbReference type="ARBA" id="ARBA00004651"/>
    </source>
</evidence>
<dbReference type="SUPFAM" id="SSF48452">
    <property type="entry name" value="TPR-like"/>
    <property type="match status" value="1"/>
</dbReference>
<feature type="transmembrane region" description="Helical" evidence="8">
    <location>
        <begin position="225"/>
        <end position="243"/>
    </location>
</feature>
<keyword evidence="4" id="KW-0808">Transferase</keyword>
<evidence type="ECO:0000313" key="11">
    <source>
        <dbReference type="Proteomes" id="UP001333818"/>
    </source>
</evidence>
<gene>
    <name evidence="10" type="ORF">V2H45_06950</name>
</gene>
<dbReference type="GO" id="GO:0005886">
    <property type="term" value="C:plasma membrane"/>
    <property type="evidence" value="ECO:0007669"/>
    <property type="project" value="UniProtKB-SubCell"/>
</dbReference>
<accession>A0AAW9PUQ7</accession>
<comment type="subcellular location">
    <subcellularLocation>
        <location evidence="1">Cell membrane</location>
        <topology evidence="1">Multi-pass membrane protein</topology>
    </subcellularLocation>
</comment>
<keyword evidence="5 8" id="KW-0812">Transmembrane</keyword>
<dbReference type="GO" id="GO:0000030">
    <property type="term" value="F:mannosyltransferase activity"/>
    <property type="evidence" value="ECO:0007669"/>
    <property type="project" value="InterPro"/>
</dbReference>
<protein>
    <submittedName>
        <fullName evidence="10">Phospholipid carrier-dependent glycosyltransferase</fullName>
    </submittedName>
</protein>
<dbReference type="RefSeq" id="WP_330482906.1">
    <property type="nucleotide sequence ID" value="NZ_JAZBJZ010000020.1"/>
</dbReference>
<dbReference type="InterPro" id="IPR019734">
    <property type="entry name" value="TPR_rpt"/>
</dbReference>
<evidence type="ECO:0000256" key="6">
    <source>
        <dbReference type="ARBA" id="ARBA00022989"/>
    </source>
</evidence>
<evidence type="ECO:0000259" key="9">
    <source>
        <dbReference type="Pfam" id="PF02366"/>
    </source>
</evidence>
<dbReference type="AlphaFoldDB" id="A0AAW9PUQ7"/>
<dbReference type="Proteomes" id="UP001333818">
    <property type="component" value="Unassembled WGS sequence"/>
</dbReference>
<feature type="transmembrane region" description="Helical" evidence="8">
    <location>
        <begin position="181"/>
        <end position="213"/>
    </location>
</feature>
<dbReference type="EMBL" id="JAZBJZ010000020">
    <property type="protein sequence ID" value="MEE3716477.1"/>
    <property type="molecule type" value="Genomic_DNA"/>
</dbReference>
<dbReference type="Pfam" id="PF02366">
    <property type="entry name" value="PMT"/>
    <property type="match status" value="1"/>
</dbReference>
<dbReference type="InterPro" id="IPR050297">
    <property type="entry name" value="LipidA_mod_glycosyltrf_83"/>
</dbReference>
<feature type="transmembrane region" description="Helical" evidence="8">
    <location>
        <begin position="396"/>
        <end position="418"/>
    </location>
</feature>
<feature type="transmembrane region" description="Helical" evidence="8">
    <location>
        <begin position="365"/>
        <end position="389"/>
    </location>
</feature>
<feature type="transmembrane region" description="Helical" evidence="8">
    <location>
        <begin position="341"/>
        <end position="359"/>
    </location>
</feature>
<organism evidence="10 11">
    <name type="scientific">Tumidithrix elongata BACA0141</name>
    <dbReference type="NCBI Taxonomy" id="2716417"/>
    <lineage>
        <taxon>Bacteria</taxon>
        <taxon>Bacillati</taxon>
        <taxon>Cyanobacteriota</taxon>
        <taxon>Cyanophyceae</taxon>
        <taxon>Pseudanabaenales</taxon>
        <taxon>Pseudanabaenaceae</taxon>
        <taxon>Tumidithrix</taxon>
        <taxon>Tumidithrix elongata</taxon>
    </lineage>
</organism>
<evidence type="ECO:0000256" key="7">
    <source>
        <dbReference type="ARBA" id="ARBA00023136"/>
    </source>
</evidence>
<evidence type="ECO:0000256" key="4">
    <source>
        <dbReference type="ARBA" id="ARBA00022679"/>
    </source>
</evidence>
<dbReference type="PANTHER" id="PTHR33908">
    <property type="entry name" value="MANNOSYLTRANSFERASE YKCB-RELATED"/>
    <property type="match status" value="1"/>
</dbReference>
<evidence type="ECO:0000313" key="10">
    <source>
        <dbReference type="EMBL" id="MEE3716477.1"/>
    </source>
</evidence>
<feature type="transmembrane region" description="Helical" evidence="8">
    <location>
        <begin position="12"/>
        <end position="34"/>
    </location>
</feature>
<evidence type="ECO:0000256" key="2">
    <source>
        <dbReference type="ARBA" id="ARBA00022475"/>
    </source>
</evidence>
<feature type="transmembrane region" description="Helical" evidence="8">
    <location>
        <begin position="100"/>
        <end position="121"/>
    </location>
</feature>
<comment type="caution">
    <text evidence="10">The sequence shown here is derived from an EMBL/GenBank/DDBJ whole genome shotgun (WGS) entry which is preliminary data.</text>
</comment>
<feature type="transmembrane region" description="Helical" evidence="8">
    <location>
        <begin position="130"/>
        <end position="147"/>
    </location>
</feature>
<feature type="transmembrane region" description="Helical" evidence="8">
    <location>
        <begin position="286"/>
        <end position="308"/>
    </location>
</feature>
<name>A0AAW9PUQ7_9CYAN</name>
<dbReference type="InterPro" id="IPR011990">
    <property type="entry name" value="TPR-like_helical_dom_sf"/>
</dbReference>
<keyword evidence="11" id="KW-1185">Reference proteome</keyword>
<feature type="domain" description="ArnT-like N-terminal" evidence="9">
    <location>
        <begin position="105"/>
        <end position="241"/>
    </location>
</feature>
<keyword evidence="6 8" id="KW-1133">Transmembrane helix</keyword>
<keyword evidence="2" id="KW-1003">Cell membrane</keyword>
<keyword evidence="3" id="KW-0328">Glycosyltransferase</keyword>
<dbReference type="PANTHER" id="PTHR33908:SF11">
    <property type="entry name" value="MEMBRANE PROTEIN"/>
    <property type="match status" value="1"/>
</dbReference>